<evidence type="ECO:0000256" key="1">
    <source>
        <dbReference type="SAM" id="Phobius"/>
    </source>
</evidence>
<reference evidence="2 3" key="1">
    <citation type="submission" date="2019-11" db="EMBL/GenBank/DDBJ databases">
        <authorList>
            <person name="Im W.T."/>
        </authorList>
    </citation>
    <scope>NUCLEOTIDE SEQUENCE [LARGE SCALE GENOMIC DNA]</scope>
    <source>
        <strain evidence="2 3">SB-02</strain>
    </source>
</reference>
<dbReference type="AlphaFoldDB" id="A0A6I6G583"/>
<proteinExistence type="predicted"/>
<keyword evidence="1" id="KW-0812">Transmembrane</keyword>
<dbReference type="EMBL" id="CP046566">
    <property type="protein sequence ID" value="QGW27214.1"/>
    <property type="molecule type" value="Genomic_DNA"/>
</dbReference>
<dbReference type="Pfam" id="PF03929">
    <property type="entry name" value="PepSY_TM"/>
    <property type="match status" value="1"/>
</dbReference>
<protein>
    <submittedName>
        <fullName evidence="2">PepSY domain-containing protein</fullName>
    </submittedName>
</protein>
<dbReference type="Proteomes" id="UP000426027">
    <property type="component" value="Chromosome"/>
</dbReference>
<dbReference type="PANTHER" id="PTHR34219:SF3">
    <property type="entry name" value="BLL7967 PROTEIN"/>
    <property type="match status" value="1"/>
</dbReference>
<dbReference type="KEGG" id="fls:GLV81_03035"/>
<name>A0A6I6G583_9BACT</name>
<accession>A0A6I6G583</accession>
<feature type="transmembrane region" description="Helical" evidence="1">
    <location>
        <begin position="340"/>
        <end position="361"/>
    </location>
</feature>
<feature type="transmembrane region" description="Helical" evidence="1">
    <location>
        <begin position="189"/>
        <end position="209"/>
    </location>
</feature>
<dbReference type="PANTHER" id="PTHR34219">
    <property type="entry name" value="IRON-REGULATED INNER MEMBRANE PROTEIN-RELATED"/>
    <property type="match status" value="1"/>
</dbReference>
<keyword evidence="1" id="KW-1133">Transmembrane helix</keyword>
<dbReference type="InterPro" id="IPR005625">
    <property type="entry name" value="PepSY-ass_TM"/>
</dbReference>
<keyword evidence="1" id="KW-0472">Membrane</keyword>
<organism evidence="2 3">
    <name type="scientific">Phnomibacter ginsenosidimutans</name>
    <dbReference type="NCBI Taxonomy" id="2676868"/>
    <lineage>
        <taxon>Bacteria</taxon>
        <taxon>Pseudomonadati</taxon>
        <taxon>Bacteroidota</taxon>
        <taxon>Chitinophagia</taxon>
        <taxon>Chitinophagales</taxon>
        <taxon>Chitinophagaceae</taxon>
        <taxon>Phnomibacter</taxon>
    </lineage>
</organism>
<gene>
    <name evidence="2" type="ORF">GLV81_03035</name>
</gene>
<evidence type="ECO:0000313" key="3">
    <source>
        <dbReference type="Proteomes" id="UP000426027"/>
    </source>
</evidence>
<evidence type="ECO:0000313" key="2">
    <source>
        <dbReference type="EMBL" id="QGW27214.1"/>
    </source>
</evidence>
<dbReference type="RefSeq" id="WP_157476750.1">
    <property type="nucleotide sequence ID" value="NZ_CP046566.1"/>
</dbReference>
<keyword evidence="3" id="KW-1185">Reference proteome</keyword>
<sequence length="375" mass="42744">MRFKKIIRNIHLWFGLSSGLIVVFLGLTGCILAFEVEIRNWTEDFRKVIPENRSFLPPSQLKTIANKHLTSGMALGIEYPGKDKAAIAPYYDSLHYELLFLNPYTGEVLQHKNMKKDFFRIVIDGHFYLWLPPHIGQPIVATATLMFVILMISGLILWWPKSKVGLKQRFSIKWNAKWRRVNYDLHNVLGFYMTWVAIFIAISGLAFGFEWVAKSIYFVSSGGEQMAPHEHPHSDSTQPLQHASMADYLWQQHLPQVKAHESMAVYFAHTKEDPLEVVVNHQPGTYYNSDFYHYDQYSGKELEATGSYAGKFATAKLADKIVRMNYDIHVGAVLGLPGKIMAFLASLLAASLPITGFIIWWGRRKKKAVKTSASS</sequence>
<feature type="transmembrane region" description="Helical" evidence="1">
    <location>
        <begin position="139"/>
        <end position="159"/>
    </location>
</feature>
<feature type="transmembrane region" description="Helical" evidence="1">
    <location>
        <begin position="12"/>
        <end position="34"/>
    </location>
</feature>
<dbReference type="PROSITE" id="PS51257">
    <property type="entry name" value="PROKAR_LIPOPROTEIN"/>
    <property type="match status" value="1"/>
</dbReference>